<dbReference type="InterPro" id="IPR003711">
    <property type="entry name" value="CarD-like/TRCF_RID"/>
</dbReference>
<dbReference type="Proteomes" id="UP000030364">
    <property type="component" value="Unassembled WGS sequence"/>
</dbReference>
<dbReference type="OrthoDB" id="9786074at2"/>
<accession>A0A0A2WPN0</accession>
<dbReference type="SMART" id="SM01058">
    <property type="entry name" value="CarD_TRCF"/>
    <property type="match status" value="1"/>
</dbReference>
<dbReference type="AlphaFoldDB" id="A0A0A2WPN0"/>
<dbReference type="PATRIC" id="fig|276.5.peg.1395"/>
<feature type="domain" description="CarD-like/TRCF RNAP-interacting" evidence="1">
    <location>
        <begin position="3"/>
        <end position="113"/>
    </location>
</feature>
<dbReference type="RefSeq" id="WP_038064617.1">
    <property type="nucleotide sequence ID" value="NZ_JPSL02000039.1"/>
</dbReference>
<dbReference type="InterPro" id="IPR036101">
    <property type="entry name" value="CarD-like/TRCF_RID_sf"/>
</dbReference>
<dbReference type="EMBL" id="JPSL02000039">
    <property type="protein sequence ID" value="KGQ21778.1"/>
    <property type="molecule type" value="Genomic_DNA"/>
</dbReference>
<dbReference type="Pfam" id="PF21095">
    <property type="entry name" value="CarD_C"/>
    <property type="match status" value="1"/>
</dbReference>
<dbReference type="Gene3D" id="1.20.58.1290">
    <property type="entry name" value="CarD-like, C-terminal domain"/>
    <property type="match status" value="1"/>
</dbReference>
<gene>
    <name evidence="2" type="ORF">THFILI_06330</name>
</gene>
<evidence type="ECO:0000313" key="2">
    <source>
        <dbReference type="EMBL" id="KGQ21778.1"/>
    </source>
</evidence>
<comment type="caution">
    <text evidence="2">The sequence shown here is derived from an EMBL/GenBank/DDBJ whole genome shotgun (WGS) entry which is preliminary data.</text>
</comment>
<dbReference type="GO" id="GO:0009303">
    <property type="term" value="P:rRNA transcription"/>
    <property type="evidence" value="ECO:0007669"/>
    <property type="project" value="TreeGrafter"/>
</dbReference>
<proteinExistence type="predicted"/>
<sequence length="164" mass="18317">MKEYRPGDKVVLPPYGVGVVAGIAERRVSGVARAYYQVDFPGTRSKAYVPVEAPQTVGLRPALSPEEIPAILDLLKNGRMPLPRQWAARHRKTSEILADGNPYRIAQLAGQLRAWDLERGLPDLDRQALRRAVHLLAEEVAQTLEISLQEARALFEEVWGEDLN</sequence>
<dbReference type="InterPro" id="IPR042215">
    <property type="entry name" value="CarD-like_C"/>
</dbReference>
<dbReference type="InterPro" id="IPR052531">
    <property type="entry name" value="CarD-like_regulator"/>
</dbReference>
<dbReference type="InterPro" id="IPR048792">
    <property type="entry name" value="CarD_C"/>
</dbReference>
<dbReference type="PANTHER" id="PTHR38447:SF1">
    <property type="entry name" value="RNA POLYMERASE-BINDING TRANSCRIPTION FACTOR CARD"/>
    <property type="match status" value="1"/>
</dbReference>
<dbReference type="Gene3D" id="2.40.10.170">
    <property type="match status" value="1"/>
</dbReference>
<reference evidence="2 3" key="1">
    <citation type="journal article" date="2015" name="Genome Announc.">
        <title>Draft Genome Sequence of the Thermophile Thermus filiformis ATCC 43280, Producer of Carotenoid-(Di)glucoside-Branched Fatty Acid (Di)esters and Source of Hyperthermostable Enzymes of Biotechnological Interest.</title>
        <authorList>
            <person name="Mandelli F."/>
            <person name="Oliveira Ramires B."/>
            <person name="Couger M.B."/>
            <person name="Paixao D.A."/>
            <person name="Camilo C.M."/>
            <person name="Polikarpov I."/>
            <person name="Prade R."/>
            <person name="Riano-Pachon D.M."/>
            <person name="Squina F.M."/>
        </authorList>
    </citation>
    <scope>NUCLEOTIDE SEQUENCE [LARGE SCALE GENOMIC DNA]</scope>
    <source>
        <strain evidence="2 3">ATCC 43280</strain>
    </source>
</reference>
<protein>
    <submittedName>
        <fullName evidence="2">Transcriptional regulator</fullName>
    </submittedName>
</protein>
<organism evidence="2 3">
    <name type="scientific">Thermus filiformis</name>
    <dbReference type="NCBI Taxonomy" id="276"/>
    <lineage>
        <taxon>Bacteria</taxon>
        <taxon>Thermotogati</taxon>
        <taxon>Deinococcota</taxon>
        <taxon>Deinococci</taxon>
        <taxon>Thermales</taxon>
        <taxon>Thermaceae</taxon>
        <taxon>Thermus</taxon>
    </lineage>
</organism>
<name>A0A0A2WPN0_THEFI</name>
<dbReference type="PANTHER" id="PTHR38447">
    <property type="entry name" value="TRANSCRIPTION FACTOR YDEB-RELATED"/>
    <property type="match status" value="1"/>
</dbReference>
<dbReference type="Pfam" id="PF02559">
    <property type="entry name" value="CarD_TRCF_RID"/>
    <property type="match status" value="1"/>
</dbReference>
<dbReference type="STRING" id="276.THFILI_06330"/>
<evidence type="ECO:0000259" key="1">
    <source>
        <dbReference type="SMART" id="SM01058"/>
    </source>
</evidence>
<dbReference type="SUPFAM" id="SSF141259">
    <property type="entry name" value="CarD-like"/>
    <property type="match status" value="1"/>
</dbReference>
<evidence type="ECO:0000313" key="3">
    <source>
        <dbReference type="Proteomes" id="UP000030364"/>
    </source>
</evidence>
<keyword evidence="3" id="KW-1185">Reference proteome</keyword>